<dbReference type="GO" id="GO:0005829">
    <property type="term" value="C:cytosol"/>
    <property type="evidence" value="ECO:0007669"/>
    <property type="project" value="TreeGrafter"/>
</dbReference>
<evidence type="ECO:0000313" key="9">
    <source>
        <dbReference type="EMBL" id="AEA33851.1"/>
    </source>
</evidence>
<dbReference type="InterPro" id="IPR002876">
    <property type="entry name" value="Transcrip_reg_TACO1-like"/>
</dbReference>
<dbReference type="InterPro" id="IPR029072">
    <property type="entry name" value="YebC-like"/>
</dbReference>
<comment type="subcellular location">
    <subcellularLocation>
        <location evidence="6">Cytoplasm</location>
    </subcellularLocation>
</comment>
<evidence type="ECO:0000256" key="1">
    <source>
        <dbReference type="ARBA" id="ARBA00008724"/>
    </source>
</evidence>
<evidence type="ECO:0000256" key="5">
    <source>
        <dbReference type="ARBA" id="ARBA00023163"/>
    </source>
</evidence>
<dbReference type="RefSeq" id="WP_013681892.1">
    <property type="nucleotide sequence ID" value="NC_015318.1"/>
</dbReference>
<evidence type="ECO:0000256" key="3">
    <source>
        <dbReference type="ARBA" id="ARBA00023015"/>
    </source>
</evidence>
<dbReference type="EMBL" id="CP002606">
    <property type="protein sequence ID" value="AEA33851.1"/>
    <property type="molecule type" value="Genomic_DNA"/>
</dbReference>
<protein>
    <recommendedName>
        <fullName evidence="6">Probable transcriptional regulatory protein Hipma_0881</fullName>
    </recommendedName>
</protein>
<name>F2LVR7_HIPMA</name>
<evidence type="ECO:0000259" key="8">
    <source>
        <dbReference type="Pfam" id="PF20772"/>
    </source>
</evidence>
<dbReference type="GO" id="GO:0006355">
    <property type="term" value="P:regulation of DNA-templated transcription"/>
    <property type="evidence" value="ECO:0007669"/>
    <property type="project" value="UniProtKB-UniRule"/>
</dbReference>
<keyword evidence="4 6" id="KW-0238">DNA-binding</keyword>
<dbReference type="SUPFAM" id="SSF75625">
    <property type="entry name" value="YebC-like"/>
    <property type="match status" value="1"/>
</dbReference>
<dbReference type="NCBIfam" id="TIGR01033">
    <property type="entry name" value="YebC/PmpR family DNA-binding transcriptional regulator"/>
    <property type="match status" value="1"/>
</dbReference>
<accession>F2LVR7</accession>
<reference evidence="10" key="2">
    <citation type="submission" date="2011-03" db="EMBL/GenBank/DDBJ databases">
        <title>The complete genome of Hippea maritima DSM 10411.</title>
        <authorList>
            <consortium name="US DOE Joint Genome Institute (JGI-PGF)"/>
            <person name="Lucas S."/>
            <person name="Copeland A."/>
            <person name="Lapidus A."/>
            <person name="Bruce D."/>
            <person name="Goodwin L."/>
            <person name="Pitluck S."/>
            <person name="Peters L."/>
            <person name="Kyrpides N."/>
            <person name="Mavromatis K."/>
            <person name="Pagani I."/>
            <person name="Ivanova N."/>
            <person name="Mikhailova N."/>
            <person name="Lu M."/>
            <person name="Detter J.C."/>
            <person name="Tapia R."/>
            <person name="Han C."/>
            <person name="Land M."/>
            <person name="Hauser L."/>
            <person name="Markowitz V."/>
            <person name="Cheng J.-F."/>
            <person name="Hugenholtz P."/>
            <person name="Woyke T."/>
            <person name="Wu D."/>
            <person name="Spring S."/>
            <person name="Schroeder M."/>
            <person name="Brambilla E."/>
            <person name="Klenk H.-P."/>
            <person name="Eisen J.A."/>
        </authorList>
    </citation>
    <scope>NUCLEOTIDE SEQUENCE [LARGE SCALE GENOMIC DNA]</scope>
    <source>
        <strain evidence="10">ATCC 700847 / DSM 10411 / MH2</strain>
    </source>
</reference>
<dbReference type="NCBIfam" id="NF001030">
    <property type="entry name" value="PRK00110.1"/>
    <property type="match status" value="1"/>
</dbReference>
<gene>
    <name evidence="9" type="ordered locus">Hipma_0881</name>
</gene>
<evidence type="ECO:0000256" key="6">
    <source>
        <dbReference type="HAMAP-Rule" id="MF_00693"/>
    </source>
</evidence>
<dbReference type="HAMAP" id="MF_00693">
    <property type="entry name" value="Transcrip_reg_TACO1"/>
    <property type="match status" value="1"/>
</dbReference>
<dbReference type="InterPro" id="IPR048300">
    <property type="entry name" value="TACO1_YebC-like_2nd/3rd_dom"/>
</dbReference>
<dbReference type="eggNOG" id="COG0217">
    <property type="taxonomic scope" value="Bacteria"/>
</dbReference>
<dbReference type="NCBIfam" id="NF009044">
    <property type="entry name" value="PRK12378.1"/>
    <property type="match status" value="1"/>
</dbReference>
<dbReference type="FunCoup" id="F2LVR7">
    <property type="interactions" value="424"/>
</dbReference>
<dbReference type="Gene3D" id="1.10.10.200">
    <property type="match status" value="1"/>
</dbReference>
<dbReference type="FunFam" id="3.30.70.980:FF:000002">
    <property type="entry name" value="Probable transcriptional regulatory protein YebC"/>
    <property type="match status" value="1"/>
</dbReference>
<comment type="similarity">
    <text evidence="1 6">Belongs to the TACO1 family.</text>
</comment>
<evidence type="ECO:0000259" key="7">
    <source>
        <dbReference type="Pfam" id="PF01709"/>
    </source>
</evidence>
<keyword evidence="5 6" id="KW-0804">Transcription</keyword>
<dbReference type="PANTHER" id="PTHR12532">
    <property type="entry name" value="TRANSLATIONAL ACTIVATOR OF CYTOCHROME C OXIDASE 1"/>
    <property type="match status" value="1"/>
</dbReference>
<proteinExistence type="inferred from homology"/>
<dbReference type="Pfam" id="PF01709">
    <property type="entry name" value="Transcrip_reg"/>
    <property type="match status" value="1"/>
</dbReference>
<keyword evidence="2 6" id="KW-0963">Cytoplasm</keyword>
<evidence type="ECO:0000313" key="10">
    <source>
        <dbReference type="Proteomes" id="UP000008139"/>
    </source>
</evidence>
<evidence type="ECO:0000256" key="2">
    <source>
        <dbReference type="ARBA" id="ARBA00022490"/>
    </source>
</evidence>
<dbReference type="Proteomes" id="UP000008139">
    <property type="component" value="Chromosome"/>
</dbReference>
<dbReference type="HOGENOM" id="CLU_062974_2_2_7"/>
<sequence>MSGHNKWSTIKHKKAKEDAKRGAIFTKLIKEITIAARLGGGDPESNPRLRMAIEKAKEANMPKQNIEKAIKKGTGELPGTTYEDIIYEGYGPGGVAMIIEATTDNRQRTTASVRHLLNKFGGSLGENGCVSWMFDYVGYMTFDKDSTEEEALFEAALEAGASDVRENEEDGVFEVITEPKEFMAVKEALEEHGFKPQTAELTRIPQNTVKLEGEKAISMLKLMEALEEDDDVSNVYANFDISDEVMEKFSQQ</sequence>
<feature type="domain" description="TACO1/YebC-like N-terminal" evidence="8">
    <location>
        <begin position="5"/>
        <end position="76"/>
    </location>
</feature>
<dbReference type="InParanoid" id="F2LVR7"/>
<keyword evidence="10" id="KW-1185">Reference proteome</keyword>
<feature type="domain" description="TACO1/YebC-like second and third" evidence="7">
    <location>
        <begin position="82"/>
        <end position="239"/>
    </location>
</feature>
<keyword evidence="3 6" id="KW-0805">Transcription regulation</keyword>
<dbReference type="Pfam" id="PF20772">
    <property type="entry name" value="TACO1_YebC_N"/>
    <property type="match status" value="1"/>
</dbReference>
<dbReference type="InterPro" id="IPR049083">
    <property type="entry name" value="TACO1_YebC_N"/>
</dbReference>
<dbReference type="PANTHER" id="PTHR12532:SF6">
    <property type="entry name" value="TRANSCRIPTIONAL REGULATORY PROTEIN YEBC-RELATED"/>
    <property type="match status" value="1"/>
</dbReference>
<dbReference type="OrthoDB" id="9781053at2"/>
<dbReference type="Gene3D" id="3.30.70.980">
    <property type="match status" value="2"/>
</dbReference>
<evidence type="ECO:0000256" key="4">
    <source>
        <dbReference type="ARBA" id="ARBA00023125"/>
    </source>
</evidence>
<dbReference type="AlphaFoldDB" id="F2LVR7"/>
<reference evidence="9 10" key="1">
    <citation type="journal article" date="2011" name="Stand. Genomic Sci.">
        <title>Complete genome sequence of the thermophilic sulfur-reducer Hippea maritima type strain (MH(2)).</title>
        <authorList>
            <person name="Huntemann M."/>
            <person name="Lu M."/>
            <person name="Nolan M."/>
            <person name="Lapidus A."/>
            <person name="Lucas S."/>
            <person name="Hammon N."/>
            <person name="Deshpande S."/>
            <person name="Cheng J.F."/>
            <person name="Tapia R."/>
            <person name="Han C."/>
            <person name="Goodwin L."/>
            <person name="Pitluck S."/>
            <person name="Liolios K."/>
            <person name="Pagani I."/>
            <person name="Ivanova N."/>
            <person name="Ovchinikova G."/>
            <person name="Pati A."/>
            <person name="Chen A."/>
            <person name="Palaniappan K."/>
            <person name="Land M."/>
            <person name="Hauser L."/>
            <person name="Jeffries C.D."/>
            <person name="Detter J.C."/>
            <person name="Brambilla E.M."/>
            <person name="Rohde M."/>
            <person name="Spring S."/>
            <person name="Goker M."/>
            <person name="Woyke T."/>
            <person name="Bristow J."/>
            <person name="Eisen J.A."/>
            <person name="Markowitz V."/>
            <person name="Hugenholtz P."/>
            <person name="Kyrpides N.C."/>
            <person name="Klenk H.P."/>
            <person name="Mavromatis K."/>
        </authorList>
    </citation>
    <scope>NUCLEOTIDE SEQUENCE [LARGE SCALE GENOMIC DNA]</scope>
    <source>
        <strain evidence="10">ATCC 700847 / DSM 10411 / MH2</strain>
    </source>
</reference>
<dbReference type="KEGG" id="hmr:Hipma_0881"/>
<dbReference type="InterPro" id="IPR017856">
    <property type="entry name" value="Integrase-like_N"/>
</dbReference>
<organism evidence="9 10">
    <name type="scientific">Hippea maritima (strain ATCC 700847 / DSM 10411 / MH2)</name>
    <dbReference type="NCBI Taxonomy" id="760142"/>
    <lineage>
        <taxon>Bacteria</taxon>
        <taxon>Pseudomonadati</taxon>
        <taxon>Campylobacterota</taxon>
        <taxon>Desulfurellia</taxon>
        <taxon>Desulfurellales</taxon>
        <taxon>Hippeaceae</taxon>
        <taxon>Hippea</taxon>
    </lineage>
</organism>
<dbReference type="GO" id="GO:0003677">
    <property type="term" value="F:DNA binding"/>
    <property type="evidence" value="ECO:0007669"/>
    <property type="project" value="UniProtKB-UniRule"/>
</dbReference>
<dbReference type="InterPro" id="IPR026564">
    <property type="entry name" value="Transcrip_reg_TACO1-like_dom3"/>
</dbReference>
<dbReference type="FunFam" id="1.10.10.200:FF:000002">
    <property type="entry name" value="Probable transcriptional regulatory protein CLM62_37755"/>
    <property type="match status" value="1"/>
</dbReference>
<dbReference type="STRING" id="760142.Hipma_0881"/>